<dbReference type="AlphaFoldDB" id="A0A6C1TZI0"/>
<organism evidence="1 2">
    <name type="scientific">Corynebacterium sanguinis</name>
    <dbReference type="NCBI Taxonomy" id="2594913"/>
    <lineage>
        <taxon>Bacteria</taxon>
        <taxon>Bacillati</taxon>
        <taxon>Actinomycetota</taxon>
        <taxon>Actinomycetes</taxon>
        <taxon>Mycobacteriales</taxon>
        <taxon>Corynebacteriaceae</taxon>
        <taxon>Corynebacterium</taxon>
    </lineage>
</organism>
<sequence length="294" mass="31874">MTGRENSDYRAPVLDLALLRPRAGSRSTFMLRVSVRNGDEEAYRYLGIDEASPLHDVSRAVCTAFGLSAQPAGFTTEPAEPRRDILIDPATTLGDAFTGARTAIYYHWGLWRFDLELVEAYPRDDATPPAVCVAGSGAFGAAELSITEINRDLIGEDFAADVLKLTRAEVRDIVTRTSRYDFVLLLKALDLGRAAELSASVRASISELPRERTAAGRDAFWSVILALACFADAETTDNIITTTYASLGHPKLPAQQVREKCAGSLVRLTASGAYGSSKAAPVERLDTFRALLRG</sequence>
<protein>
    <submittedName>
        <fullName evidence="1">Uncharacterized protein</fullName>
    </submittedName>
</protein>
<evidence type="ECO:0000313" key="1">
    <source>
        <dbReference type="EMBL" id="TVS28916.1"/>
    </source>
</evidence>
<comment type="caution">
    <text evidence="1">The sequence shown here is derived from an EMBL/GenBank/DDBJ whole genome shotgun (WGS) entry which is preliminary data.</text>
</comment>
<dbReference type="SUPFAM" id="SSF159941">
    <property type="entry name" value="MM3350-like"/>
    <property type="match status" value="1"/>
</dbReference>
<evidence type="ECO:0000313" key="2">
    <source>
        <dbReference type="Proteomes" id="UP000336646"/>
    </source>
</evidence>
<name>A0A6C1TZI0_9CORY</name>
<proteinExistence type="predicted"/>
<dbReference type="InterPro" id="IPR024047">
    <property type="entry name" value="MM3350-like_sf"/>
</dbReference>
<dbReference type="Proteomes" id="UP000336646">
    <property type="component" value="Unassembled WGS sequence"/>
</dbReference>
<accession>A0A6C1TZI0</accession>
<dbReference type="OrthoDB" id="4426135at2"/>
<reference evidence="1 2" key="1">
    <citation type="submission" date="2018-12" db="EMBL/GenBank/DDBJ databases">
        <title>Corynebacterium sanguinis sp. nov., a clinically-associated and environmental corynebacterium.</title>
        <authorList>
            <person name="Gonzales-Siles L."/>
            <person name="Jaen-Luchoro D."/>
            <person name="Cardew S."/>
            <person name="Inganas E."/>
            <person name="Ohlen M."/>
            <person name="Jensie-Markopolous S."/>
            <person name="Pinyeiro-Iglesias B."/>
            <person name="Molin K."/>
            <person name="Skovbjerg S."/>
            <person name="Svensson-Stadler L."/>
            <person name="Funke G."/>
            <person name="Moore E.R.B."/>
        </authorList>
    </citation>
    <scope>NUCLEOTIDE SEQUENCE [LARGE SCALE GENOMIC DNA]</scope>
    <source>
        <strain evidence="1 2">58734</strain>
    </source>
</reference>
<dbReference type="EMBL" id="RXIR01000008">
    <property type="protein sequence ID" value="TVS28916.1"/>
    <property type="molecule type" value="Genomic_DNA"/>
</dbReference>
<gene>
    <name evidence="1" type="ORF">EKI59_04950</name>
</gene>
<dbReference type="RefSeq" id="WP_144772940.1">
    <property type="nucleotide sequence ID" value="NZ_RXIR01000008.1"/>
</dbReference>